<feature type="compositionally biased region" description="Low complexity" evidence="1">
    <location>
        <begin position="93"/>
        <end position="111"/>
    </location>
</feature>
<feature type="compositionally biased region" description="Basic and acidic residues" evidence="1">
    <location>
        <begin position="192"/>
        <end position="202"/>
    </location>
</feature>
<evidence type="ECO:0000256" key="1">
    <source>
        <dbReference type="SAM" id="MobiDB-lite"/>
    </source>
</evidence>
<evidence type="ECO:0000313" key="2">
    <source>
        <dbReference type="EMBL" id="KAK0953588.1"/>
    </source>
</evidence>
<accession>A0AAN6H3F0</accession>
<feature type="region of interest" description="Disordered" evidence="1">
    <location>
        <begin position="251"/>
        <end position="284"/>
    </location>
</feature>
<feature type="compositionally biased region" description="Low complexity" evidence="1">
    <location>
        <begin position="35"/>
        <end position="62"/>
    </location>
</feature>
<feature type="compositionally biased region" description="Pro residues" evidence="1">
    <location>
        <begin position="63"/>
        <end position="72"/>
    </location>
</feature>
<proteinExistence type="predicted"/>
<gene>
    <name evidence="2" type="ORF">LTR91_023757</name>
</gene>
<feature type="region of interest" description="Disordered" evidence="1">
    <location>
        <begin position="155"/>
        <end position="202"/>
    </location>
</feature>
<comment type="caution">
    <text evidence="2">The sequence shown here is derived from an EMBL/GenBank/DDBJ whole genome shotgun (WGS) entry which is preliminary data.</text>
</comment>
<sequence length="314" mass="31797">MPPIPVHIDDPITPTRPQGITPQTAALEPVIPSPATNVATTTTAAAAQPSGYPAARPAAAIPAPTPYIPIPQAPATRTTSTLQNENRPPPAQPGAVPVPFQQQQQQQASSGLPPPPRAGETAKTQQGSAFTGALNTMHTPPPPLAAAQHIQQNYAPTHSTSTTTSMPTTSQRAGPTTLDYGPVASPLAGGGYRDHGADARRVSADEQGARGGYVQNVYAQEMSSAQRASLEEEVRRESFVDKLGLGGVVGGGGAGGGSGGSGGSGGFGGTGREGEGRGGEGLSGVMDAARGWFGKAGTAIAEGEQEVWRRINGH</sequence>
<feature type="compositionally biased region" description="Polar residues" evidence="1">
    <location>
        <begin position="15"/>
        <end position="24"/>
    </location>
</feature>
<protein>
    <submittedName>
        <fullName evidence="2">Uncharacterized protein</fullName>
    </submittedName>
</protein>
<feature type="region of interest" description="Disordered" evidence="1">
    <location>
        <begin position="1"/>
        <end position="126"/>
    </location>
</feature>
<dbReference type="Proteomes" id="UP001175353">
    <property type="component" value="Unassembled WGS sequence"/>
</dbReference>
<reference evidence="2" key="1">
    <citation type="submission" date="2023-06" db="EMBL/GenBank/DDBJ databases">
        <title>Black Yeasts Isolated from many extreme environments.</title>
        <authorList>
            <person name="Coleine C."/>
            <person name="Stajich J.E."/>
            <person name="Selbmann L."/>
        </authorList>
    </citation>
    <scope>NUCLEOTIDE SEQUENCE</scope>
    <source>
        <strain evidence="2">CCFEE 5200</strain>
    </source>
</reference>
<dbReference type="AlphaFoldDB" id="A0AAN6H3F0"/>
<dbReference type="EMBL" id="JAUJLE010000544">
    <property type="protein sequence ID" value="KAK0953588.1"/>
    <property type="molecule type" value="Genomic_DNA"/>
</dbReference>
<feature type="compositionally biased region" description="Polar residues" evidence="1">
    <location>
        <begin position="76"/>
        <end position="86"/>
    </location>
</feature>
<organism evidence="2 3">
    <name type="scientific">Friedmanniomyces endolithicus</name>
    <dbReference type="NCBI Taxonomy" id="329885"/>
    <lineage>
        <taxon>Eukaryota</taxon>
        <taxon>Fungi</taxon>
        <taxon>Dikarya</taxon>
        <taxon>Ascomycota</taxon>
        <taxon>Pezizomycotina</taxon>
        <taxon>Dothideomycetes</taxon>
        <taxon>Dothideomycetidae</taxon>
        <taxon>Mycosphaerellales</taxon>
        <taxon>Teratosphaeriaceae</taxon>
        <taxon>Friedmanniomyces</taxon>
    </lineage>
</organism>
<keyword evidence="3" id="KW-1185">Reference proteome</keyword>
<name>A0AAN6H3F0_9PEZI</name>
<feature type="compositionally biased region" description="Low complexity" evidence="1">
    <location>
        <begin position="157"/>
        <end position="170"/>
    </location>
</feature>
<evidence type="ECO:0000313" key="3">
    <source>
        <dbReference type="Proteomes" id="UP001175353"/>
    </source>
</evidence>
<feature type="compositionally biased region" description="Gly residues" evidence="1">
    <location>
        <begin position="251"/>
        <end position="271"/>
    </location>
</feature>